<keyword evidence="21" id="KW-1185">Reference proteome</keyword>
<dbReference type="InterPro" id="IPR027417">
    <property type="entry name" value="P-loop_NTPase"/>
</dbReference>
<comment type="subcellular location">
    <subcellularLocation>
        <location evidence="1">Cell inner membrane</location>
        <topology evidence="1">Multi-pass membrane protein</topology>
    </subcellularLocation>
</comment>
<evidence type="ECO:0000256" key="6">
    <source>
        <dbReference type="ARBA" id="ARBA00022519"/>
    </source>
</evidence>
<keyword evidence="14" id="KW-0829">Tyrosine-protein kinase</keyword>
<evidence type="ECO:0000256" key="9">
    <source>
        <dbReference type="ARBA" id="ARBA00022741"/>
    </source>
</evidence>
<protein>
    <recommendedName>
        <fullName evidence="4">non-specific protein-tyrosine kinase</fullName>
        <ecNumber evidence="4">2.7.10.2</ecNumber>
    </recommendedName>
</protein>
<dbReference type="EMBL" id="BAABEY010000032">
    <property type="protein sequence ID" value="GAA4444692.1"/>
    <property type="molecule type" value="Genomic_DNA"/>
</dbReference>
<dbReference type="NCBIfam" id="TIGR01007">
    <property type="entry name" value="eps_fam"/>
    <property type="match status" value="1"/>
</dbReference>
<keyword evidence="6" id="KW-0997">Cell inner membrane</keyword>
<evidence type="ECO:0000256" key="1">
    <source>
        <dbReference type="ARBA" id="ARBA00004429"/>
    </source>
</evidence>
<gene>
    <name evidence="20" type="ORF">GCM10023091_35290</name>
</gene>
<dbReference type="Pfam" id="PF13614">
    <property type="entry name" value="AAA_31"/>
    <property type="match status" value="1"/>
</dbReference>
<evidence type="ECO:0000256" key="11">
    <source>
        <dbReference type="ARBA" id="ARBA00022840"/>
    </source>
</evidence>
<comment type="similarity">
    <text evidence="3">Belongs to the etk/wzc family.</text>
</comment>
<evidence type="ECO:0000256" key="14">
    <source>
        <dbReference type="ARBA" id="ARBA00023137"/>
    </source>
</evidence>
<sequence length="800" mass="90058">MNTTELNGFEERNSTEEEFNLGEYVQRYLRYWYLFPFFIGLAAAAAWYYFQVTQPVYKSTASLLIKDEKKGVRAGADDILSELSSFSGNKLVENEIEILRSRNLMEQVIKDLKLEVSYSISSGLKTIDIYKKSPFRVVTEVVSEKAYEDPMEIELVDKDFYNIPQDDELREFGKLYYTDWGTLRVFRDSTGDAKIDEVTVHFRKPERLVENMLKNLSVAQSNKNSTVLELDFEDTSPQRGIDVLNKLLDVYVGSSITDKNTEASNTLAFIEERLGLITSELGDVEKDVEVYKSQKGLTDVSAESQLFLENMKENDSKLNEVNTQIRVLEGVESYISRSGDGAVAPATYLINDPMLVSLLNRYSELNLQKEKYARTLQPDNPIMETVNTQVAQTRQSIRENLQNMRRGLDMTRQNLEGINTRFSAGLRSLPQKEREYVGIKRQQTIKENLYLYLLQKREETALAFASTVTDSRLVDAPRGSNIPVKPKKSLIGLGALLAGMAIPILLINLLMMLNNTVQSREEVERLSGAPVVGEIGRMKQSGQPGLGDVVIKTTSRSAVAEQFRALRTNLQYLGDGSGRVLMLTSSIGGEGKSFVSINLAASLAYSDKRVLLVGADLRKPTVHTNLKMINDKGLTNYLITKGDAAGLIKPSGVHELFEVMLSGPIPPNPSELLNNGRLPVLIEELKERYDYILIDSPPYGLVTDASLISEYVDATLYLVRHNYTLRDHMKNIRLLIRQKRFKNLSVVFNAVNYGAGYGYGYGYGGYGYGYYSEDKESKPRSVIDQLARKGKELKAKVRQS</sequence>
<keyword evidence="9" id="KW-0547">Nucleotide-binding</keyword>
<dbReference type="InterPro" id="IPR025669">
    <property type="entry name" value="AAA_dom"/>
</dbReference>
<evidence type="ECO:0000259" key="17">
    <source>
        <dbReference type="Pfam" id="PF02706"/>
    </source>
</evidence>
<evidence type="ECO:0000256" key="13">
    <source>
        <dbReference type="ARBA" id="ARBA00023136"/>
    </source>
</evidence>
<dbReference type="CDD" id="cd05387">
    <property type="entry name" value="BY-kinase"/>
    <property type="match status" value="1"/>
</dbReference>
<dbReference type="InterPro" id="IPR050445">
    <property type="entry name" value="Bact_polysacc_biosynth/exp"/>
</dbReference>
<evidence type="ECO:0000256" key="8">
    <source>
        <dbReference type="ARBA" id="ARBA00022692"/>
    </source>
</evidence>
<reference evidence="21" key="1">
    <citation type="journal article" date="2019" name="Int. J. Syst. Evol. Microbiol.">
        <title>The Global Catalogue of Microorganisms (GCM) 10K type strain sequencing project: providing services to taxonomists for standard genome sequencing and annotation.</title>
        <authorList>
            <consortium name="The Broad Institute Genomics Platform"/>
            <consortium name="The Broad Institute Genome Sequencing Center for Infectious Disease"/>
            <person name="Wu L."/>
            <person name="Ma J."/>
        </authorList>
    </citation>
    <scope>NUCLEOTIDE SEQUENCE [LARGE SCALE GENOMIC DNA]</scope>
    <source>
        <strain evidence="21">JCM 31920</strain>
    </source>
</reference>
<dbReference type="InterPro" id="IPR005702">
    <property type="entry name" value="Wzc-like_C"/>
</dbReference>
<dbReference type="Proteomes" id="UP001501508">
    <property type="component" value="Unassembled WGS sequence"/>
</dbReference>
<keyword evidence="13 16" id="KW-0472">Membrane</keyword>
<keyword evidence="8 16" id="KW-0812">Transmembrane</keyword>
<evidence type="ECO:0000256" key="2">
    <source>
        <dbReference type="ARBA" id="ARBA00007316"/>
    </source>
</evidence>
<evidence type="ECO:0000256" key="12">
    <source>
        <dbReference type="ARBA" id="ARBA00022989"/>
    </source>
</evidence>
<feature type="transmembrane region" description="Helical" evidence="16">
    <location>
        <begin position="490"/>
        <end position="513"/>
    </location>
</feature>
<keyword evidence="7" id="KW-0808">Transferase</keyword>
<organism evidence="20 21">
    <name type="scientific">Ravibacter arvi</name>
    <dbReference type="NCBI Taxonomy" id="2051041"/>
    <lineage>
        <taxon>Bacteria</taxon>
        <taxon>Pseudomonadati</taxon>
        <taxon>Bacteroidota</taxon>
        <taxon>Cytophagia</taxon>
        <taxon>Cytophagales</taxon>
        <taxon>Spirosomataceae</taxon>
        <taxon>Ravibacter</taxon>
    </lineage>
</organism>
<evidence type="ECO:0000256" key="7">
    <source>
        <dbReference type="ARBA" id="ARBA00022679"/>
    </source>
</evidence>
<dbReference type="Gene3D" id="3.40.50.300">
    <property type="entry name" value="P-loop containing nucleotide triphosphate hydrolases"/>
    <property type="match status" value="1"/>
</dbReference>
<evidence type="ECO:0000313" key="20">
    <source>
        <dbReference type="EMBL" id="GAA4444692.1"/>
    </source>
</evidence>
<dbReference type="PANTHER" id="PTHR32309">
    <property type="entry name" value="TYROSINE-PROTEIN KINASE"/>
    <property type="match status" value="1"/>
</dbReference>
<dbReference type="Pfam" id="PF02706">
    <property type="entry name" value="Wzz"/>
    <property type="match status" value="1"/>
</dbReference>
<comment type="catalytic activity">
    <reaction evidence="15">
        <text>L-tyrosyl-[protein] + ATP = O-phospho-L-tyrosyl-[protein] + ADP + H(+)</text>
        <dbReference type="Rhea" id="RHEA:10596"/>
        <dbReference type="Rhea" id="RHEA-COMP:10136"/>
        <dbReference type="Rhea" id="RHEA-COMP:20101"/>
        <dbReference type="ChEBI" id="CHEBI:15378"/>
        <dbReference type="ChEBI" id="CHEBI:30616"/>
        <dbReference type="ChEBI" id="CHEBI:46858"/>
        <dbReference type="ChEBI" id="CHEBI:61978"/>
        <dbReference type="ChEBI" id="CHEBI:456216"/>
        <dbReference type="EC" id="2.7.10.2"/>
    </reaction>
</comment>
<keyword evidence="12 16" id="KW-1133">Transmembrane helix</keyword>
<keyword evidence="5" id="KW-1003">Cell membrane</keyword>
<evidence type="ECO:0000256" key="15">
    <source>
        <dbReference type="ARBA" id="ARBA00051245"/>
    </source>
</evidence>
<name>A0ABP8M7K5_9BACT</name>
<dbReference type="Pfam" id="PF13807">
    <property type="entry name" value="GNVR"/>
    <property type="match status" value="1"/>
</dbReference>
<comment type="similarity">
    <text evidence="2">Belongs to the CpsD/CapB family.</text>
</comment>
<evidence type="ECO:0000256" key="16">
    <source>
        <dbReference type="SAM" id="Phobius"/>
    </source>
</evidence>
<accession>A0ABP8M7K5</accession>
<evidence type="ECO:0000256" key="10">
    <source>
        <dbReference type="ARBA" id="ARBA00022777"/>
    </source>
</evidence>
<feature type="domain" description="Tyrosine-protein kinase G-rich" evidence="19">
    <location>
        <begin position="433"/>
        <end position="505"/>
    </location>
</feature>
<feature type="domain" description="AAA" evidence="18">
    <location>
        <begin position="580"/>
        <end position="709"/>
    </location>
</feature>
<keyword evidence="10 20" id="KW-0418">Kinase</keyword>
<evidence type="ECO:0000259" key="19">
    <source>
        <dbReference type="Pfam" id="PF13807"/>
    </source>
</evidence>
<dbReference type="RefSeq" id="WP_345031613.1">
    <property type="nucleotide sequence ID" value="NZ_BAABEY010000032.1"/>
</dbReference>
<feature type="transmembrane region" description="Helical" evidence="16">
    <location>
        <begin position="31"/>
        <end position="50"/>
    </location>
</feature>
<dbReference type="InterPro" id="IPR032807">
    <property type="entry name" value="GNVR"/>
</dbReference>
<dbReference type="EC" id="2.7.10.2" evidence="4"/>
<evidence type="ECO:0000256" key="3">
    <source>
        <dbReference type="ARBA" id="ARBA00008883"/>
    </source>
</evidence>
<dbReference type="SUPFAM" id="SSF52540">
    <property type="entry name" value="P-loop containing nucleoside triphosphate hydrolases"/>
    <property type="match status" value="1"/>
</dbReference>
<evidence type="ECO:0000256" key="5">
    <source>
        <dbReference type="ARBA" id="ARBA00022475"/>
    </source>
</evidence>
<comment type="caution">
    <text evidence="20">The sequence shown here is derived from an EMBL/GenBank/DDBJ whole genome shotgun (WGS) entry which is preliminary data.</text>
</comment>
<dbReference type="GO" id="GO:0016301">
    <property type="term" value="F:kinase activity"/>
    <property type="evidence" value="ECO:0007669"/>
    <property type="project" value="UniProtKB-KW"/>
</dbReference>
<evidence type="ECO:0000256" key="4">
    <source>
        <dbReference type="ARBA" id="ARBA00011903"/>
    </source>
</evidence>
<dbReference type="PANTHER" id="PTHR32309:SF13">
    <property type="entry name" value="FERRIC ENTEROBACTIN TRANSPORT PROTEIN FEPE"/>
    <property type="match status" value="1"/>
</dbReference>
<keyword evidence="11" id="KW-0067">ATP-binding</keyword>
<dbReference type="InterPro" id="IPR003856">
    <property type="entry name" value="LPS_length_determ_N"/>
</dbReference>
<evidence type="ECO:0000259" key="18">
    <source>
        <dbReference type="Pfam" id="PF13614"/>
    </source>
</evidence>
<proteinExistence type="inferred from homology"/>
<feature type="domain" description="Polysaccharide chain length determinant N-terminal" evidence="17">
    <location>
        <begin position="17"/>
        <end position="112"/>
    </location>
</feature>
<evidence type="ECO:0000313" key="21">
    <source>
        <dbReference type="Proteomes" id="UP001501508"/>
    </source>
</evidence>